<dbReference type="PANTHER" id="PTHR31247:SF5">
    <property type="entry name" value="DUF4203 DOMAIN-CONTAINING PROTEIN"/>
    <property type="match status" value="1"/>
</dbReference>
<dbReference type="InterPro" id="IPR040236">
    <property type="entry name" value="TMEM198"/>
</dbReference>
<organism evidence="11 12">
    <name type="scientific">Mortierella polycephala</name>
    <dbReference type="NCBI Taxonomy" id="41804"/>
    <lineage>
        <taxon>Eukaryota</taxon>
        <taxon>Fungi</taxon>
        <taxon>Fungi incertae sedis</taxon>
        <taxon>Mucoromycota</taxon>
        <taxon>Mortierellomycotina</taxon>
        <taxon>Mortierellomycetes</taxon>
        <taxon>Mortierellales</taxon>
        <taxon>Mortierellaceae</taxon>
        <taxon>Mortierella</taxon>
    </lineage>
</organism>
<evidence type="ECO:0000256" key="7">
    <source>
        <dbReference type="SAM" id="MobiDB-lite"/>
    </source>
</evidence>
<reference evidence="11" key="1">
    <citation type="journal article" date="2020" name="Fungal Divers.">
        <title>Resolving the Mortierellaceae phylogeny through synthesis of multi-gene phylogenetics and phylogenomics.</title>
        <authorList>
            <person name="Vandepol N."/>
            <person name="Liber J."/>
            <person name="Desiro A."/>
            <person name="Na H."/>
            <person name="Kennedy M."/>
            <person name="Barry K."/>
            <person name="Grigoriev I.V."/>
            <person name="Miller A.N."/>
            <person name="O'Donnell K."/>
            <person name="Stajich J.E."/>
            <person name="Bonito G."/>
        </authorList>
    </citation>
    <scope>NUCLEOTIDE SEQUENCE</scope>
    <source>
        <strain evidence="11">KOD948</strain>
    </source>
</reference>
<gene>
    <name evidence="11" type="ORF">BG011_005777</name>
</gene>
<feature type="transmembrane region" description="Helical" evidence="8">
    <location>
        <begin position="116"/>
        <end position="135"/>
    </location>
</feature>
<evidence type="ECO:0000256" key="6">
    <source>
        <dbReference type="ARBA" id="ARBA00049737"/>
    </source>
</evidence>
<evidence type="ECO:0000313" key="11">
    <source>
        <dbReference type="EMBL" id="KAG0254452.1"/>
    </source>
</evidence>
<feature type="region of interest" description="Disordered" evidence="7">
    <location>
        <begin position="300"/>
        <end position="321"/>
    </location>
</feature>
<evidence type="ECO:0000256" key="3">
    <source>
        <dbReference type="ARBA" id="ARBA00022692"/>
    </source>
</evidence>
<keyword evidence="9" id="KW-0732">Signal</keyword>
<comment type="caution">
    <text evidence="11">The sequence shown here is derived from an EMBL/GenBank/DDBJ whole genome shotgun (WGS) entry which is preliminary data.</text>
</comment>
<accession>A0A9P6U0W3</accession>
<keyword evidence="12" id="KW-1185">Reference proteome</keyword>
<feature type="transmembrane region" description="Helical" evidence="8">
    <location>
        <begin position="165"/>
        <end position="182"/>
    </location>
</feature>
<sequence>MSRSYMALAVWVIYCLYISQPSSAIPLPLDDVYTPLNGSLFDPFSTPDYFANSTFTWEQGFYGVLYVFFGGVEVLHGYKYIRVTLLVAGFLIWSSTAVMIMIITNTNTGKYLSSGIYFLIWVSVGLVGSVVSFFLWHLGIVLTGAYGTFVVVAVIFSAANMTNFILRYILLAIFVIIGGYLTKRYERVAVILATSVGGAYCMMFGLDMFIQTGFRGTYHVMLSQSTANFHPVPGTWVMVACVPAIAIFGIIWELKHHEEPVGSWFFGDGAKPLPPLPGEKPRRCCGFTLSRSAKAVKSNLTDPANSSEITKPFGSGSEETLVPPTKRGGLFAYCLPLCGKREKPVKTDETNMEAAEMDATPMSVVENTTTTAIAMVPTQTEDDTAMEKDKDKSKGSLDHLLPSRYGEGHETIGHTGVHKVVIQHEVREFGVDVDERW</sequence>
<comment type="subcellular location">
    <subcellularLocation>
        <location evidence="1">Membrane</location>
        <topology evidence="1">Multi-pass membrane protein</topology>
    </subcellularLocation>
</comment>
<keyword evidence="5 8" id="KW-0472">Membrane</keyword>
<feature type="transmembrane region" description="Helical" evidence="8">
    <location>
        <begin position="85"/>
        <end position="104"/>
    </location>
</feature>
<feature type="compositionally biased region" description="Basic and acidic residues" evidence="7">
    <location>
        <begin position="385"/>
        <end position="397"/>
    </location>
</feature>
<dbReference type="InterPro" id="IPR025256">
    <property type="entry name" value="TM7S3/TM198-like_dom"/>
</dbReference>
<feature type="transmembrane region" description="Helical" evidence="8">
    <location>
        <begin position="234"/>
        <end position="254"/>
    </location>
</feature>
<feature type="transmembrane region" description="Helical" evidence="8">
    <location>
        <begin position="189"/>
        <end position="214"/>
    </location>
</feature>
<feature type="transmembrane region" description="Helical" evidence="8">
    <location>
        <begin position="140"/>
        <end position="159"/>
    </location>
</feature>
<evidence type="ECO:0000259" key="10">
    <source>
        <dbReference type="Pfam" id="PF13886"/>
    </source>
</evidence>
<dbReference type="GO" id="GO:0005886">
    <property type="term" value="C:plasma membrane"/>
    <property type="evidence" value="ECO:0007669"/>
    <property type="project" value="TreeGrafter"/>
</dbReference>
<dbReference type="AlphaFoldDB" id="A0A9P6U0W3"/>
<feature type="chain" id="PRO_5040470731" description="Transmembrane protein 198" evidence="9">
    <location>
        <begin position="25"/>
        <end position="437"/>
    </location>
</feature>
<evidence type="ECO:0000256" key="9">
    <source>
        <dbReference type="SAM" id="SignalP"/>
    </source>
</evidence>
<evidence type="ECO:0000313" key="12">
    <source>
        <dbReference type="Proteomes" id="UP000726737"/>
    </source>
</evidence>
<name>A0A9P6U0W3_9FUNG</name>
<dbReference type="Proteomes" id="UP000726737">
    <property type="component" value="Unassembled WGS sequence"/>
</dbReference>
<feature type="signal peptide" evidence="9">
    <location>
        <begin position="1"/>
        <end position="24"/>
    </location>
</feature>
<evidence type="ECO:0000256" key="8">
    <source>
        <dbReference type="SAM" id="Phobius"/>
    </source>
</evidence>
<dbReference type="OrthoDB" id="102260at2759"/>
<proteinExistence type="inferred from homology"/>
<feature type="region of interest" description="Disordered" evidence="7">
    <location>
        <begin position="379"/>
        <end position="400"/>
    </location>
</feature>
<evidence type="ECO:0000256" key="2">
    <source>
        <dbReference type="ARBA" id="ARBA00006244"/>
    </source>
</evidence>
<keyword evidence="4 8" id="KW-1133">Transmembrane helix</keyword>
<dbReference type="EMBL" id="JAAAJA010000403">
    <property type="protein sequence ID" value="KAG0254452.1"/>
    <property type="molecule type" value="Genomic_DNA"/>
</dbReference>
<evidence type="ECO:0000256" key="4">
    <source>
        <dbReference type="ARBA" id="ARBA00022989"/>
    </source>
</evidence>
<feature type="transmembrane region" description="Helical" evidence="8">
    <location>
        <begin position="60"/>
        <end position="78"/>
    </location>
</feature>
<dbReference type="Pfam" id="PF13886">
    <property type="entry name" value="TM7S3_TM198"/>
    <property type="match status" value="1"/>
</dbReference>
<evidence type="ECO:0000256" key="5">
    <source>
        <dbReference type="ARBA" id="ARBA00023136"/>
    </source>
</evidence>
<protein>
    <recommendedName>
        <fullName evidence="6">Transmembrane protein 198</fullName>
    </recommendedName>
</protein>
<evidence type="ECO:0000256" key="1">
    <source>
        <dbReference type="ARBA" id="ARBA00004141"/>
    </source>
</evidence>
<dbReference type="PANTHER" id="PTHR31247">
    <property type="entry name" value="TRANSMEMBRANE PROTEIN 198 FAMILY MEMBER"/>
    <property type="match status" value="1"/>
</dbReference>
<feature type="compositionally biased region" description="Polar residues" evidence="7">
    <location>
        <begin position="300"/>
        <end position="309"/>
    </location>
</feature>
<feature type="domain" description="TM7S3/TM198-like" evidence="10">
    <location>
        <begin position="63"/>
        <end position="252"/>
    </location>
</feature>
<comment type="similarity">
    <text evidence="2">Belongs to the TMEM198 family.</text>
</comment>
<keyword evidence="3 8" id="KW-0812">Transmembrane</keyword>